<dbReference type="OrthoDB" id="784140at2759"/>
<dbReference type="OMA" id="WWVVFVW"/>
<comment type="subcellular location">
    <subcellularLocation>
        <location evidence="1">Membrane</location>
        <topology evidence="1">Multi-pass membrane protein</topology>
    </subcellularLocation>
</comment>
<feature type="transmembrane region" description="Helical" evidence="8">
    <location>
        <begin position="212"/>
        <end position="230"/>
    </location>
</feature>
<feature type="transmembrane region" description="Helical" evidence="8">
    <location>
        <begin position="372"/>
        <end position="393"/>
    </location>
</feature>
<evidence type="ECO:0000313" key="11">
    <source>
        <dbReference type="Proteomes" id="UP000077755"/>
    </source>
</evidence>
<evidence type="ECO:0000256" key="3">
    <source>
        <dbReference type="ARBA" id="ARBA00022692"/>
    </source>
</evidence>
<organism evidence="9">
    <name type="scientific">Daucus carota subsp. sativus</name>
    <name type="common">Carrot</name>
    <dbReference type="NCBI Taxonomy" id="79200"/>
    <lineage>
        <taxon>Eukaryota</taxon>
        <taxon>Viridiplantae</taxon>
        <taxon>Streptophyta</taxon>
        <taxon>Embryophyta</taxon>
        <taxon>Tracheophyta</taxon>
        <taxon>Spermatophyta</taxon>
        <taxon>Magnoliopsida</taxon>
        <taxon>eudicotyledons</taxon>
        <taxon>Gunneridae</taxon>
        <taxon>Pentapetalae</taxon>
        <taxon>asterids</taxon>
        <taxon>campanulids</taxon>
        <taxon>Apiales</taxon>
        <taxon>Apiaceae</taxon>
        <taxon>Apioideae</taxon>
        <taxon>Scandiceae</taxon>
        <taxon>Daucinae</taxon>
        <taxon>Daucus</taxon>
        <taxon>Daucus sect. Daucus</taxon>
    </lineage>
</organism>
<dbReference type="InterPro" id="IPR019395">
    <property type="entry name" value="Transmembrane_161A/B"/>
</dbReference>
<gene>
    <name evidence="9" type="ORF">DCAR_009355</name>
    <name evidence="10" type="ORF">DCAR_0310578</name>
</gene>
<keyword evidence="11" id="KW-1185">Reference proteome</keyword>
<evidence type="ECO:0000256" key="5">
    <source>
        <dbReference type="ARBA" id="ARBA00023136"/>
    </source>
</evidence>
<dbReference type="KEGG" id="dcr:108215361"/>
<dbReference type="PANTHER" id="PTHR13624">
    <property type="entry name" value="RE42071P"/>
    <property type="match status" value="1"/>
</dbReference>
<dbReference type="PANTHER" id="PTHR13624:SF6">
    <property type="entry name" value="EMEI"/>
    <property type="match status" value="1"/>
</dbReference>
<dbReference type="EMBL" id="LNRQ01000003">
    <property type="protein sequence ID" value="KZN00601.1"/>
    <property type="molecule type" value="Genomic_DNA"/>
</dbReference>
<evidence type="ECO:0000313" key="10">
    <source>
        <dbReference type="EMBL" id="WOG91330.1"/>
    </source>
</evidence>
<evidence type="ECO:0000256" key="1">
    <source>
        <dbReference type="ARBA" id="ARBA00004141"/>
    </source>
</evidence>
<dbReference type="Proteomes" id="UP000077755">
    <property type="component" value="Chromosome 3"/>
</dbReference>
<keyword evidence="4 8" id="KW-1133">Transmembrane helix</keyword>
<protein>
    <recommendedName>
        <fullName evidence="12">Transmembrane protein</fullName>
    </recommendedName>
</protein>
<keyword evidence="3 8" id="KW-0812">Transmembrane</keyword>
<name>A0A162AGJ8_DAUCS</name>
<dbReference type="Gramene" id="KZN00601">
    <property type="protein sequence ID" value="KZN00601"/>
    <property type="gene ID" value="DCAR_009355"/>
</dbReference>
<proteinExistence type="inferred from homology"/>
<dbReference type="STRING" id="79200.A0A162AGJ8"/>
<evidence type="ECO:0000256" key="8">
    <source>
        <dbReference type="SAM" id="Phobius"/>
    </source>
</evidence>
<feature type="transmembrane region" description="Helical" evidence="8">
    <location>
        <begin position="141"/>
        <end position="165"/>
    </location>
</feature>
<feature type="region of interest" description="Disordered" evidence="7">
    <location>
        <begin position="55"/>
        <end position="80"/>
    </location>
</feature>
<evidence type="ECO:0008006" key="12">
    <source>
        <dbReference type="Google" id="ProtNLM"/>
    </source>
</evidence>
<reference evidence="10" key="2">
    <citation type="submission" date="2022-03" db="EMBL/GenBank/DDBJ databases">
        <title>Draft title - Genomic analysis of global carrot germplasm unveils the trajectory of domestication and the origin of high carotenoid orange carrot.</title>
        <authorList>
            <person name="Iorizzo M."/>
            <person name="Ellison S."/>
            <person name="Senalik D."/>
            <person name="Macko-Podgorni A."/>
            <person name="Grzebelus D."/>
            <person name="Bostan H."/>
            <person name="Rolling W."/>
            <person name="Curaba J."/>
            <person name="Simon P."/>
        </authorList>
    </citation>
    <scope>NUCLEOTIDE SEQUENCE</scope>
    <source>
        <tissue evidence="10">Leaf</tissue>
    </source>
</reference>
<evidence type="ECO:0000313" key="9">
    <source>
        <dbReference type="EMBL" id="KZN00601.1"/>
    </source>
</evidence>
<comment type="similarity">
    <text evidence="2">Belongs to the TMEM161 family.</text>
</comment>
<feature type="transmembrane region" description="Helical" evidence="8">
    <location>
        <begin position="177"/>
        <end position="197"/>
    </location>
</feature>
<evidence type="ECO:0000256" key="7">
    <source>
        <dbReference type="SAM" id="MobiDB-lite"/>
    </source>
</evidence>
<accession>A0A162AGJ8</accession>
<dbReference type="EMBL" id="CP093345">
    <property type="protein sequence ID" value="WOG91330.1"/>
    <property type="molecule type" value="Genomic_DNA"/>
</dbReference>
<evidence type="ECO:0000256" key="4">
    <source>
        <dbReference type="ARBA" id="ARBA00022989"/>
    </source>
</evidence>
<dbReference type="GO" id="GO:0016020">
    <property type="term" value="C:membrane"/>
    <property type="evidence" value="ECO:0007669"/>
    <property type="project" value="UniProtKB-SubCell"/>
</dbReference>
<dbReference type="Pfam" id="PF10268">
    <property type="entry name" value="Tmemb_161AB"/>
    <property type="match status" value="1"/>
</dbReference>
<feature type="transmembrane region" description="Helical" evidence="8">
    <location>
        <begin position="20"/>
        <end position="41"/>
    </location>
</feature>
<keyword evidence="5 8" id="KW-0472">Membrane</keyword>
<feature type="transmembrane region" description="Helical" evidence="8">
    <location>
        <begin position="112"/>
        <end position="129"/>
    </location>
</feature>
<keyword evidence="6" id="KW-0325">Glycoprotein</keyword>
<sequence length="451" mass="50513">MFASSILLTSYLNLFLHASLSLLLTLLISLLNIPSLFLYALNTYIHPDDVSPNNSNTRAAIRRPGAPEAELRPRKKGKQSFEFDENKAQIFRLKLSHAHLQSRLHFDQFHKAFSSAFVALFSVVMHLFLKVDRDNGVLENATIVPVLLCFVGVFRVCVLVFLVSFERSASKRLDKQCSVVLGILGFVIGVMFVLDVFPKWAFDIRLGFLDGFGRFVVSVAMGCLAGLLYMPAARNARAFWLGTDQSRSYLSIISCGWIERLLLYGSSLLAIFTALLWISPFADLLINKNIASGRKGSMSDELVGNVGMSSSDFDKFRQLCLLVVGVLQMVTLRSNLQIFLNEAVLSWYQRLHASKVPDLEFSRAKVFLHNHYLCLVALQFFAPPALVLLFLGLSRIGDDLHKNIQLLCGLLPCTALVNEVALFMAWWVVFVWSIFTAGSLALYRRGILNVS</sequence>
<reference evidence="9" key="1">
    <citation type="journal article" date="2016" name="Nat. Genet.">
        <title>A high-quality carrot genome assembly provides new insights into carotenoid accumulation and asterid genome evolution.</title>
        <authorList>
            <person name="Iorizzo M."/>
            <person name="Ellison S."/>
            <person name="Senalik D."/>
            <person name="Zeng P."/>
            <person name="Satapoomin P."/>
            <person name="Huang J."/>
            <person name="Bowman M."/>
            <person name="Iovene M."/>
            <person name="Sanseverino W."/>
            <person name="Cavagnaro P."/>
            <person name="Yildiz M."/>
            <person name="Macko-Podgorni A."/>
            <person name="Moranska E."/>
            <person name="Grzebelus E."/>
            <person name="Grzebelus D."/>
            <person name="Ashrafi H."/>
            <person name="Zheng Z."/>
            <person name="Cheng S."/>
            <person name="Spooner D."/>
            <person name="Van Deynze A."/>
            <person name="Simon P."/>
        </authorList>
    </citation>
    <scope>NUCLEOTIDE SEQUENCE [LARGE SCALE GENOMIC DNA]</scope>
    <source>
        <tissue evidence="9">Leaf</tissue>
    </source>
</reference>
<feature type="transmembrane region" description="Helical" evidence="8">
    <location>
        <begin position="420"/>
        <end position="443"/>
    </location>
</feature>
<dbReference type="AlphaFoldDB" id="A0A162AGJ8"/>
<evidence type="ECO:0000256" key="6">
    <source>
        <dbReference type="ARBA" id="ARBA00023180"/>
    </source>
</evidence>
<evidence type="ECO:0000256" key="2">
    <source>
        <dbReference type="ARBA" id="ARBA00009706"/>
    </source>
</evidence>